<evidence type="ECO:0000256" key="5">
    <source>
        <dbReference type="ARBA" id="ARBA00023239"/>
    </source>
</evidence>
<comment type="caution">
    <text evidence="9">The sequence shown here is derived from an EMBL/GenBank/DDBJ whole genome shotgun (WGS) entry which is preliminary data.</text>
</comment>
<keyword evidence="5 8" id="KW-0456">Lyase</keyword>
<proteinExistence type="inferred from homology"/>
<gene>
    <name evidence="9" type="ORF">EHS25_002591</name>
</gene>
<dbReference type="GO" id="GO:0034599">
    <property type="term" value="P:cellular response to oxidative stress"/>
    <property type="evidence" value="ECO:0007669"/>
    <property type="project" value="TreeGrafter"/>
</dbReference>
<accession>A0A427YCN0</accession>
<dbReference type="AlphaFoldDB" id="A0A427YCN0"/>
<evidence type="ECO:0000256" key="4">
    <source>
        <dbReference type="ARBA" id="ARBA00022833"/>
    </source>
</evidence>
<evidence type="ECO:0000256" key="1">
    <source>
        <dbReference type="ARBA" id="ARBA00006217"/>
    </source>
</evidence>
<feature type="binding site" evidence="7">
    <location>
        <position position="104"/>
    </location>
    <ligand>
        <name>Zn(2+)</name>
        <dbReference type="ChEBI" id="CHEBI:29105"/>
    </ligand>
</feature>
<dbReference type="GO" id="GO:0004089">
    <property type="term" value="F:carbonate dehydratase activity"/>
    <property type="evidence" value="ECO:0007669"/>
    <property type="project" value="UniProtKB-UniRule"/>
</dbReference>
<dbReference type="Proteomes" id="UP000279259">
    <property type="component" value="Unassembled WGS sequence"/>
</dbReference>
<dbReference type="OrthoDB" id="10248475at2759"/>
<dbReference type="SMART" id="SM00947">
    <property type="entry name" value="Pro_CA"/>
    <property type="match status" value="1"/>
</dbReference>
<evidence type="ECO:0000313" key="9">
    <source>
        <dbReference type="EMBL" id="RSH88929.1"/>
    </source>
</evidence>
<keyword evidence="10" id="KW-1185">Reference proteome</keyword>
<dbReference type="EMBL" id="RSCD01000015">
    <property type="protein sequence ID" value="RSH88929.1"/>
    <property type="molecule type" value="Genomic_DNA"/>
</dbReference>
<dbReference type="GO" id="GO:0008270">
    <property type="term" value="F:zinc ion binding"/>
    <property type="evidence" value="ECO:0007669"/>
    <property type="project" value="UniProtKB-UniRule"/>
</dbReference>
<dbReference type="EC" id="4.2.1.1" evidence="2 8"/>
<feature type="binding site" evidence="7">
    <location>
        <position position="45"/>
    </location>
    <ligand>
        <name>Zn(2+)</name>
        <dbReference type="ChEBI" id="CHEBI:29105"/>
    </ligand>
</feature>
<evidence type="ECO:0000256" key="2">
    <source>
        <dbReference type="ARBA" id="ARBA00012925"/>
    </source>
</evidence>
<comment type="function">
    <text evidence="8">Reversible hydration of carbon dioxide.</text>
</comment>
<dbReference type="Gene3D" id="3.40.1050.10">
    <property type="entry name" value="Carbonic anhydrase"/>
    <property type="match status" value="1"/>
</dbReference>
<feature type="binding site" evidence="7">
    <location>
        <position position="47"/>
    </location>
    <ligand>
        <name>Zn(2+)</name>
        <dbReference type="ChEBI" id="CHEBI:29105"/>
    </ligand>
</feature>
<comment type="catalytic activity">
    <reaction evidence="6 8">
        <text>hydrogencarbonate + H(+) = CO2 + H2O</text>
        <dbReference type="Rhea" id="RHEA:10748"/>
        <dbReference type="ChEBI" id="CHEBI:15377"/>
        <dbReference type="ChEBI" id="CHEBI:15378"/>
        <dbReference type="ChEBI" id="CHEBI:16526"/>
        <dbReference type="ChEBI" id="CHEBI:17544"/>
        <dbReference type="EC" id="4.2.1.1"/>
    </reaction>
</comment>
<dbReference type="GO" id="GO:0015976">
    <property type="term" value="P:carbon utilization"/>
    <property type="evidence" value="ECO:0007669"/>
    <property type="project" value="InterPro"/>
</dbReference>
<dbReference type="InterPro" id="IPR015892">
    <property type="entry name" value="Carbonic_anhydrase_CS"/>
</dbReference>
<dbReference type="SUPFAM" id="SSF53056">
    <property type="entry name" value="beta-carbonic anhydrase, cab"/>
    <property type="match status" value="1"/>
</dbReference>
<comment type="cofactor">
    <cofactor evidence="7">
        <name>Zn(2+)</name>
        <dbReference type="ChEBI" id="CHEBI:29105"/>
    </cofactor>
    <text evidence="7">Binds 1 zinc ion per subunit.</text>
</comment>
<keyword evidence="4 7" id="KW-0862">Zinc</keyword>
<evidence type="ECO:0000313" key="10">
    <source>
        <dbReference type="Proteomes" id="UP000279259"/>
    </source>
</evidence>
<dbReference type="Pfam" id="PF00484">
    <property type="entry name" value="Pro_CA"/>
    <property type="match status" value="1"/>
</dbReference>
<dbReference type="InterPro" id="IPR036874">
    <property type="entry name" value="Carbonic_anhydrase_sf"/>
</dbReference>
<keyword evidence="3 7" id="KW-0479">Metal-binding</keyword>
<sequence>MAQFPEIQALFESNKLWAEKVKETDPELFPTQSKGQAPKILWIGCADSRVPESVIMARKPGEIFVMRNVANQFQAGDDSANALLEYAVGPVGVEHVIVAGHTGCGGCIAAHASPLPTETSSSPLMRFLDPVIRLRHSLGERADVDELIVANVKRNVQNVINSPAMKDAWARAAKGERPPVHIHGWLYNLSTGQLEDLDVSVGAKA</sequence>
<name>A0A427YCN0_9TREE</name>
<evidence type="ECO:0000256" key="8">
    <source>
        <dbReference type="RuleBase" id="RU003956"/>
    </source>
</evidence>
<dbReference type="STRING" id="1890683.A0A427YCN0"/>
<evidence type="ECO:0000256" key="6">
    <source>
        <dbReference type="ARBA" id="ARBA00048348"/>
    </source>
</evidence>
<evidence type="ECO:0000256" key="7">
    <source>
        <dbReference type="PIRSR" id="PIRSR601765-1"/>
    </source>
</evidence>
<evidence type="ECO:0000256" key="3">
    <source>
        <dbReference type="ARBA" id="ARBA00022723"/>
    </source>
</evidence>
<comment type="similarity">
    <text evidence="1 8">Belongs to the beta-class carbonic anhydrase family.</text>
</comment>
<dbReference type="InterPro" id="IPR001765">
    <property type="entry name" value="Carbonic_anhydrase"/>
</dbReference>
<feature type="binding site" evidence="7">
    <location>
        <position position="101"/>
    </location>
    <ligand>
        <name>Zn(2+)</name>
        <dbReference type="ChEBI" id="CHEBI:29105"/>
    </ligand>
</feature>
<dbReference type="PANTHER" id="PTHR11002:SF76">
    <property type="entry name" value="CARBONIC ANHYDRASE"/>
    <property type="match status" value="1"/>
</dbReference>
<dbReference type="PROSITE" id="PS00705">
    <property type="entry name" value="PROK_CO2_ANHYDRASE_2"/>
    <property type="match status" value="1"/>
</dbReference>
<dbReference type="CDD" id="cd00883">
    <property type="entry name" value="beta_CA_cladeA"/>
    <property type="match status" value="1"/>
</dbReference>
<protein>
    <recommendedName>
        <fullName evidence="2 8">Carbonic anhydrase</fullName>
        <ecNumber evidence="2 8">4.2.1.1</ecNumber>
    </recommendedName>
    <alternativeName>
        <fullName evidence="8">Carbonate dehydratase</fullName>
    </alternativeName>
</protein>
<dbReference type="GO" id="GO:0071244">
    <property type="term" value="P:cellular response to carbon dioxide"/>
    <property type="evidence" value="ECO:0007669"/>
    <property type="project" value="TreeGrafter"/>
</dbReference>
<organism evidence="9 10">
    <name type="scientific">Saitozyma podzolica</name>
    <dbReference type="NCBI Taxonomy" id="1890683"/>
    <lineage>
        <taxon>Eukaryota</taxon>
        <taxon>Fungi</taxon>
        <taxon>Dikarya</taxon>
        <taxon>Basidiomycota</taxon>
        <taxon>Agaricomycotina</taxon>
        <taxon>Tremellomycetes</taxon>
        <taxon>Tremellales</taxon>
        <taxon>Trimorphomycetaceae</taxon>
        <taxon>Saitozyma</taxon>
    </lineage>
</organism>
<reference evidence="9 10" key="1">
    <citation type="submission" date="2018-11" db="EMBL/GenBank/DDBJ databases">
        <title>Genome sequence of Saitozyma podzolica DSM 27192.</title>
        <authorList>
            <person name="Aliyu H."/>
            <person name="Gorte O."/>
            <person name="Ochsenreither K."/>
        </authorList>
    </citation>
    <scope>NUCLEOTIDE SEQUENCE [LARGE SCALE GENOMIC DNA]</scope>
    <source>
        <strain evidence="9 10">DSM 27192</strain>
    </source>
</reference>
<dbReference type="PANTHER" id="PTHR11002">
    <property type="entry name" value="CARBONIC ANHYDRASE"/>
    <property type="match status" value="1"/>
</dbReference>